<accession>A0A811R9K7</accession>
<dbReference type="AlphaFoldDB" id="A0A811R9K7"/>
<sequence>MTVAAGLFVPSPSVWWARGDGASSLRATAAAAMTPSSTEVADPTPWRVDPAAPMPDLRWWASWPCGAALAAMVVLGCAAHPWRCDGLTVVSVAVGGVACARGWCGGALARRWWWWWWCSSVGPAMAGSDSRSEVAEGARQLAAALGGGVGAGWRLLLAVLVLAGVYSGRNSGGGGGSGYRIWRSGGRIRPSLGRIWCSCGGSDYRRWCSAGHRRRFCQGGGSAAWWFGWAASSASGRQSNGGGVVPSAMPWWRGRPWRWQACGAVVVLPALPGPVEATLPCWGLPTRVPVRAQGAAAGFPPSLLALSFFSMVAILWRWLGFMPALGGGPSMPFFPT</sequence>
<feature type="transmembrane region" description="Helical" evidence="1">
    <location>
        <begin position="60"/>
        <end position="79"/>
    </location>
</feature>
<evidence type="ECO:0000256" key="1">
    <source>
        <dbReference type="SAM" id="Phobius"/>
    </source>
</evidence>
<keyword evidence="1" id="KW-1133">Transmembrane helix</keyword>
<feature type="transmembrane region" description="Helical" evidence="1">
    <location>
        <begin position="297"/>
        <end position="319"/>
    </location>
</feature>
<organism evidence="2 3">
    <name type="scientific">Miscanthus lutarioriparius</name>
    <dbReference type="NCBI Taxonomy" id="422564"/>
    <lineage>
        <taxon>Eukaryota</taxon>
        <taxon>Viridiplantae</taxon>
        <taxon>Streptophyta</taxon>
        <taxon>Embryophyta</taxon>
        <taxon>Tracheophyta</taxon>
        <taxon>Spermatophyta</taxon>
        <taxon>Magnoliopsida</taxon>
        <taxon>Liliopsida</taxon>
        <taxon>Poales</taxon>
        <taxon>Poaceae</taxon>
        <taxon>PACMAD clade</taxon>
        <taxon>Panicoideae</taxon>
        <taxon>Andropogonodae</taxon>
        <taxon>Andropogoneae</taxon>
        <taxon>Saccharinae</taxon>
        <taxon>Miscanthus</taxon>
    </lineage>
</organism>
<name>A0A811R9K7_9POAL</name>
<keyword evidence="1" id="KW-0812">Transmembrane</keyword>
<comment type="caution">
    <text evidence="2">The sequence shown here is derived from an EMBL/GenBank/DDBJ whole genome shotgun (WGS) entry which is preliminary data.</text>
</comment>
<evidence type="ECO:0000313" key="2">
    <source>
        <dbReference type="EMBL" id="CAD6266699.1"/>
    </source>
</evidence>
<keyword evidence="3" id="KW-1185">Reference proteome</keyword>
<keyword evidence="1" id="KW-0472">Membrane</keyword>
<gene>
    <name evidence="2" type="ORF">NCGR_LOCUS50004</name>
</gene>
<feature type="transmembrane region" description="Helical" evidence="1">
    <location>
        <begin position="86"/>
        <end position="109"/>
    </location>
</feature>
<dbReference type="Proteomes" id="UP000604825">
    <property type="component" value="Unassembled WGS sequence"/>
</dbReference>
<dbReference type="EMBL" id="CAJGYO010000014">
    <property type="protein sequence ID" value="CAD6266699.1"/>
    <property type="molecule type" value="Genomic_DNA"/>
</dbReference>
<evidence type="ECO:0000313" key="3">
    <source>
        <dbReference type="Proteomes" id="UP000604825"/>
    </source>
</evidence>
<protein>
    <submittedName>
        <fullName evidence="2">Uncharacterized protein</fullName>
    </submittedName>
</protein>
<feature type="transmembrane region" description="Helical" evidence="1">
    <location>
        <begin position="141"/>
        <end position="166"/>
    </location>
</feature>
<reference evidence="2" key="1">
    <citation type="submission" date="2020-10" db="EMBL/GenBank/DDBJ databases">
        <authorList>
            <person name="Han B."/>
            <person name="Lu T."/>
            <person name="Zhao Q."/>
            <person name="Huang X."/>
            <person name="Zhao Y."/>
        </authorList>
    </citation>
    <scope>NUCLEOTIDE SEQUENCE</scope>
</reference>
<proteinExistence type="predicted"/>